<organism evidence="3 4">
    <name type="scientific">Mycolicibacterium moriokaense</name>
    <dbReference type="NCBI Taxonomy" id="39691"/>
    <lineage>
        <taxon>Bacteria</taxon>
        <taxon>Bacillati</taxon>
        <taxon>Actinomycetota</taxon>
        <taxon>Actinomycetes</taxon>
        <taxon>Mycobacteriales</taxon>
        <taxon>Mycobacteriaceae</taxon>
        <taxon>Mycolicibacterium</taxon>
    </lineage>
</organism>
<feature type="region of interest" description="Disordered" evidence="1">
    <location>
        <begin position="39"/>
        <end position="62"/>
    </location>
</feature>
<reference evidence="3 4" key="1">
    <citation type="journal article" date="2019" name="Emerg. Microbes Infect.">
        <title>Comprehensive subspecies identification of 175 nontuberculous mycobacteria species based on 7547 genomic profiles.</title>
        <authorList>
            <person name="Matsumoto Y."/>
            <person name="Kinjo T."/>
            <person name="Motooka D."/>
            <person name="Nabeya D."/>
            <person name="Jung N."/>
            <person name="Uechi K."/>
            <person name="Horii T."/>
            <person name="Iida T."/>
            <person name="Fujita J."/>
            <person name="Nakamura S."/>
        </authorList>
    </citation>
    <scope>NUCLEOTIDE SEQUENCE [LARGE SCALE GENOMIC DNA]</scope>
    <source>
        <strain evidence="3 4">JCM 6375</strain>
    </source>
</reference>
<evidence type="ECO:0000256" key="2">
    <source>
        <dbReference type="SAM" id="SignalP"/>
    </source>
</evidence>
<dbReference type="AlphaFoldDB" id="A0AAD1H8P5"/>
<evidence type="ECO:0000313" key="3">
    <source>
        <dbReference type="EMBL" id="BBX00835.1"/>
    </source>
</evidence>
<proteinExistence type="predicted"/>
<accession>A0AAD1H8P5</accession>
<feature type="chain" id="PRO_5041903494" evidence="2">
    <location>
        <begin position="32"/>
        <end position="78"/>
    </location>
</feature>
<dbReference type="KEGG" id="mmor:MMOR_17710"/>
<evidence type="ECO:0000256" key="1">
    <source>
        <dbReference type="SAM" id="MobiDB-lite"/>
    </source>
</evidence>
<keyword evidence="2" id="KW-0732">Signal</keyword>
<name>A0AAD1H8P5_9MYCO</name>
<dbReference type="EMBL" id="AP022560">
    <property type="protein sequence ID" value="BBX00835.1"/>
    <property type="molecule type" value="Genomic_DNA"/>
</dbReference>
<sequence>MKKNIARFIVAPIAAAGIAAGALGMAAVASANDSVQAVPNLMSSHTGPAHQHRGLSQGKGEVHATNAGGLMRIVATGG</sequence>
<keyword evidence="4" id="KW-1185">Reference proteome</keyword>
<dbReference type="RefSeq" id="WP_083148904.1">
    <property type="nucleotide sequence ID" value="NZ_AP022560.1"/>
</dbReference>
<feature type="signal peptide" evidence="2">
    <location>
        <begin position="1"/>
        <end position="31"/>
    </location>
</feature>
<evidence type="ECO:0000313" key="4">
    <source>
        <dbReference type="Proteomes" id="UP000466681"/>
    </source>
</evidence>
<gene>
    <name evidence="3" type="ORF">MMOR_17710</name>
</gene>
<dbReference type="Proteomes" id="UP000466681">
    <property type="component" value="Chromosome"/>
</dbReference>
<protein>
    <submittedName>
        <fullName evidence="3">Uncharacterized protein</fullName>
    </submittedName>
</protein>